<keyword evidence="1" id="KW-0175">Coiled coil</keyword>
<gene>
    <name evidence="4" type="primary">Haus8</name>
</gene>
<evidence type="ECO:0000256" key="1">
    <source>
        <dbReference type="SAM" id="Coils"/>
    </source>
</evidence>
<evidence type="ECO:0000256" key="2">
    <source>
        <dbReference type="SAM" id="MobiDB-lite"/>
    </source>
</evidence>
<dbReference type="KEGG" id="ccan:109701151"/>
<accession>A0A8B7WE00</accession>
<keyword evidence="3" id="KW-1185">Reference proteome</keyword>
<dbReference type="GeneID" id="109701151"/>
<dbReference type="RefSeq" id="XP_020042148.1">
    <property type="nucleotide sequence ID" value="XM_020186559.2"/>
</dbReference>
<dbReference type="OrthoDB" id="10050218at2759"/>
<protein>
    <submittedName>
        <fullName evidence="4">HAUS augmin-like complex subunit 8</fullName>
    </submittedName>
</protein>
<organism evidence="4">
    <name type="scientific">Castor canadensis</name>
    <name type="common">American beaver</name>
    <dbReference type="NCBI Taxonomy" id="51338"/>
    <lineage>
        <taxon>Eukaryota</taxon>
        <taxon>Metazoa</taxon>
        <taxon>Chordata</taxon>
        <taxon>Craniata</taxon>
        <taxon>Vertebrata</taxon>
        <taxon>Euteleostomi</taxon>
        <taxon>Mammalia</taxon>
        <taxon>Eutheria</taxon>
        <taxon>Euarchontoglires</taxon>
        <taxon>Glires</taxon>
        <taxon>Rodentia</taxon>
        <taxon>Castorimorpha</taxon>
        <taxon>Castoridae</taxon>
        <taxon>Castor</taxon>
    </lineage>
</organism>
<name>A0A8B7WE00_CASCN</name>
<feature type="coiled-coil region" evidence="1">
    <location>
        <begin position="173"/>
        <end position="207"/>
    </location>
</feature>
<sequence>MADSSGRVPGKSAAAASAAPGGTKAKGKRVQGGRVVKSRYLQYEKKTRKDPAADAAKARGKAPEGGRKGSTLQKSRVDNSSITQGNLQSTVLEGHGTAPPDLDLDLSAINDESMFRKTPQLEKTMSKKTRLTTLSAPQRKSPEVVEVIDMMESETLLLSLLTVKMENSLAALEDKAERKLWTMCRERERLQRQADELRRSLALCERKRELAAILDTQIELLSPFTAVSRRFQQQYKALATALDSTRHELPIQSIHLERDGQQLLDALQPELTTTCRLLRELGFDSSEANGQALDFLSELRDITVKKDLQLRRSFAQVMELSAEASKEAALMNQEVWEEAAGPDTPSQWYFNPDGAVPSVDSEPRGP</sequence>
<feature type="compositionally biased region" description="Basic and acidic residues" evidence="2">
    <location>
        <begin position="42"/>
        <end position="52"/>
    </location>
</feature>
<proteinExistence type="predicted"/>
<feature type="compositionally biased region" description="Low complexity" evidence="2">
    <location>
        <begin position="9"/>
        <end position="23"/>
    </location>
</feature>
<evidence type="ECO:0000313" key="4">
    <source>
        <dbReference type="RefSeq" id="XP_020042148.1"/>
    </source>
</evidence>
<feature type="region of interest" description="Disordered" evidence="2">
    <location>
        <begin position="1"/>
        <end position="82"/>
    </location>
</feature>
<evidence type="ECO:0000313" key="3">
    <source>
        <dbReference type="Proteomes" id="UP001732720"/>
    </source>
</evidence>
<reference evidence="4" key="1">
    <citation type="submission" date="2025-08" db="UniProtKB">
        <authorList>
            <consortium name="RefSeq"/>
        </authorList>
    </citation>
    <scope>IDENTIFICATION</scope>
    <source>
        <tissue evidence="4">Leukocyte</tissue>
    </source>
</reference>
<dbReference type="RefSeq" id="XP_020042148.1">
    <property type="nucleotide sequence ID" value="XM_020186559.1"/>
</dbReference>
<dbReference type="Proteomes" id="UP001732720">
    <property type="component" value="Chromosome 14"/>
</dbReference>
<feature type="compositionally biased region" description="Polar residues" evidence="2">
    <location>
        <begin position="70"/>
        <end position="82"/>
    </location>
</feature>
<dbReference type="CTD" id="93323"/>
<dbReference type="AlphaFoldDB" id="A0A8B7WE00"/>
<feature type="region of interest" description="Disordered" evidence="2">
    <location>
        <begin position="338"/>
        <end position="366"/>
    </location>
</feature>